<dbReference type="GO" id="GO:0005385">
    <property type="term" value="F:zinc ion transmembrane transporter activity"/>
    <property type="evidence" value="ECO:0007669"/>
    <property type="project" value="TreeGrafter"/>
</dbReference>
<dbReference type="GO" id="GO:0005794">
    <property type="term" value="C:Golgi apparatus"/>
    <property type="evidence" value="ECO:0007669"/>
    <property type="project" value="TreeGrafter"/>
</dbReference>
<dbReference type="Proteomes" id="UP000677803">
    <property type="component" value="Unassembled WGS sequence"/>
</dbReference>
<gene>
    <name evidence="10" type="ORF">MMEN_LOCUS18355</name>
</gene>
<dbReference type="GO" id="GO:0006882">
    <property type="term" value="P:intracellular zinc ion homeostasis"/>
    <property type="evidence" value="ECO:0007669"/>
    <property type="project" value="TreeGrafter"/>
</dbReference>
<comment type="caution">
    <text evidence="10">The sequence shown here is derived from an EMBL/GenBank/DDBJ whole genome shotgun (WGS) entry which is preliminary data.</text>
</comment>
<protein>
    <submittedName>
        <fullName evidence="10">(Atlantic silverside) hypothetical protein</fullName>
    </submittedName>
</protein>
<evidence type="ECO:0000256" key="6">
    <source>
        <dbReference type="ARBA" id="ARBA00023136"/>
    </source>
</evidence>
<dbReference type="EMBL" id="CAJRST010037777">
    <property type="protein sequence ID" value="CAG6002732.1"/>
    <property type="molecule type" value="Genomic_DNA"/>
</dbReference>
<dbReference type="GO" id="GO:0016020">
    <property type="term" value="C:membrane"/>
    <property type="evidence" value="ECO:0007669"/>
    <property type="project" value="UniProtKB-SubCell"/>
</dbReference>
<keyword evidence="5 8" id="KW-1133">Transmembrane helix</keyword>
<evidence type="ECO:0000256" key="8">
    <source>
        <dbReference type="SAM" id="Phobius"/>
    </source>
</evidence>
<accession>A0A8S4BV11</accession>
<keyword evidence="6 8" id="KW-0472">Membrane</keyword>
<evidence type="ECO:0000256" key="4">
    <source>
        <dbReference type="ARBA" id="ARBA00022833"/>
    </source>
</evidence>
<feature type="domain" description="Cation efflux protein cytoplasmic" evidence="9">
    <location>
        <begin position="397"/>
        <end position="465"/>
    </location>
</feature>
<feature type="transmembrane region" description="Helical" evidence="8">
    <location>
        <begin position="166"/>
        <end position="186"/>
    </location>
</feature>
<name>A0A8S4BV11_9TELE</name>
<dbReference type="GO" id="GO:0019855">
    <property type="term" value="F:calcium channel inhibitor activity"/>
    <property type="evidence" value="ECO:0007669"/>
    <property type="project" value="TreeGrafter"/>
</dbReference>
<feature type="region of interest" description="Disordered" evidence="7">
    <location>
        <begin position="512"/>
        <end position="543"/>
    </location>
</feature>
<dbReference type="GO" id="GO:0005783">
    <property type="term" value="C:endoplasmic reticulum"/>
    <property type="evidence" value="ECO:0007669"/>
    <property type="project" value="TreeGrafter"/>
</dbReference>
<evidence type="ECO:0000256" key="5">
    <source>
        <dbReference type="ARBA" id="ARBA00022989"/>
    </source>
</evidence>
<comment type="subcellular location">
    <subcellularLocation>
        <location evidence="1">Membrane</location>
        <topology evidence="1">Multi-pass membrane protein</topology>
    </subcellularLocation>
</comment>
<dbReference type="SUPFAM" id="SSF160240">
    <property type="entry name" value="Cation efflux protein cytoplasmic domain-like"/>
    <property type="match status" value="1"/>
</dbReference>
<feature type="transmembrane region" description="Helical" evidence="8">
    <location>
        <begin position="315"/>
        <end position="342"/>
    </location>
</feature>
<dbReference type="InterPro" id="IPR027470">
    <property type="entry name" value="Cation_efflux_CTD"/>
</dbReference>
<feature type="transmembrane region" description="Helical" evidence="8">
    <location>
        <begin position="12"/>
        <end position="30"/>
    </location>
</feature>
<proteinExistence type="inferred from homology"/>
<dbReference type="InterPro" id="IPR027469">
    <property type="entry name" value="Cation_efflux_TMD_sf"/>
</dbReference>
<feature type="region of interest" description="Disordered" evidence="7">
    <location>
        <begin position="466"/>
        <end position="485"/>
    </location>
</feature>
<evidence type="ECO:0000259" key="9">
    <source>
        <dbReference type="Pfam" id="PF16916"/>
    </source>
</evidence>
<reference evidence="10" key="1">
    <citation type="submission" date="2021-05" db="EMBL/GenBank/DDBJ databases">
        <authorList>
            <person name="Tigano A."/>
        </authorList>
    </citation>
    <scope>NUCLEOTIDE SEQUENCE</scope>
</reference>
<keyword evidence="4" id="KW-0862">Zinc</keyword>
<sequence length="543" mass="57629">MAFLSVLGMRVSHWCMLGLTILLLLCEIAISQLCKSLIVMVDGFHTLLVLMHMALPPPQKATVKPPFSSLCSPASAPHSLPSVAAFMPESPVKGGPDSQVDQPVDTHTPWSPAASLKRPNCGLSFSDSRIPVVGVFISALLLASLCVSYFLEIVSFILEPHPVKHPLLPVVVGAVSLLLKALVLGLNRDRLQDGRWQKGWEPHLEVNHEVLAEEDSRGRTECEDTGQSEGLSVACDPPHVGALVLRNPGASSVPDADSEILQKLAEVLCEGESGAADFKLAGSKNHQITLSEPSACESSRPPETPAQSSQWSSCLLSFALFVQGVFTAFLALTNGLATLLMAPQLPHGSAARGVLVYLDPALSLLAVLTLIATAMPQVYRYGLLLLQASPAHICATDVGRRIASVPGVQAVHDLHIWHLTDSLVVASVHVHCYAELPVHRCADVMSGVTKVLQNVGVSCCTVQPEFSSSCGPSSDGGEDGSPVIHRQDPCMPPLPTCSLACGKACAGSMCCSPPEDDSQRPPTPPAGETREEPQTLVIQNTFL</sequence>
<evidence type="ECO:0000256" key="7">
    <source>
        <dbReference type="SAM" id="MobiDB-lite"/>
    </source>
</evidence>
<dbReference type="InterPro" id="IPR036837">
    <property type="entry name" value="Cation_efflux_CTD_sf"/>
</dbReference>
<evidence type="ECO:0000313" key="11">
    <source>
        <dbReference type="Proteomes" id="UP000677803"/>
    </source>
</evidence>
<feature type="transmembrane region" description="Helical" evidence="8">
    <location>
        <begin position="132"/>
        <end position="151"/>
    </location>
</feature>
<evidence type="ECO:0000256" key="2">
    <source>
        <dbReference type="ARBA" id="ARBA00008873"/>
    </source>
</evidence>
<organism evidence="10 11">
    <name type="scientific">Menidia menidia</name>
    <name type="common">Atlantic silverside</name>
    <dbReference type="NCBI Taxonomy" id="238744"/>
    <lineage>
        <taxon>Eukaryota</taxon>
        <taxon>Metazoa</taxon>
        <taxon>Chordata</taxon>
        <taxon>Craniata</taxon>
        <taxon>Vertebrata</taxon>
        <taxon>Euteleostomi</taxon>
        <taxon>Actinopterygii</taxon>
        <taxon>Neopterygii</taxon>
        <taxon>Teleostei</taxon>
        <taxon>Neoteleostei</taxon>
        <taxon>Acanthomorphata</taxon>
        <taxon>Ovalentaria</taxon>
        <taxon>Atherinomorphae</taxon>
        <taxon>Atheriniformes</taxon>
        <taxon>Atherinopsidae</taxon>
        <taxon>Menidiinae</taxon>
        <taxon>Menidia</taxon>
    </lineage>
</organism>
<dbReference type="AlphaFoldDB" id="A0A8S4BV11"/>
<dbReference type="GO" id="GO:0010312">
    <property type="term" value="P:detoxification of zinc ion"/>
    <property type="evidence" value="ECO:0007669"/>
    <property type="project" value="TreeGrafter"/>
</dbReference>
<feature type="transmembrane region" description="Helical" evidence="8">
    <location>
        <begin position="354"/>
        <end position="375"/>
    </location>
</feature>
<keyword evidence="3 8" id="KW-0812">Transmembrane</keyword>
<evidence type="ECO:0000256" key="3">
    <source>
        <dbReference type="ARBA" id="ARBA00022692"/>
    </source>
</evidence>
<dbReference type="SUPFAM" id="SSF161111">
    <property type="entry name" value="Cation efflux protein transmembrane domain-like"/>
    <property type="match status" value="1"/>
</dbReference>
<dbReference type="Pfam" id="PF16916">
    <property type="entry name" value="ZT_dimer"/>
    <property type="match status" value="1"/>
</dbReference>
<comment type="similarity">
    <text evidence="2">Belongs to the cation diffusion facilitator (CDF) transporter (TC 2.A.4) family. SLC30A subfamily.</text>
</comment>
<keyword evidence="11" id="KW-1185">Reference proteome</keyword>
<evidence type="ECO:0000313" key="10">
    <source>
        <dbReference type="EMBL" id="CAG6002732.1"/>
    </source>
</evidence>
<dbReference type="PANTHER" id="PTHR45820:SF6">
    <property type="entry name" value="ZINC_CADMIUM RESISTANCE PROTEIN-LIKE"/>
    <property type="match status" value="1"/>
</dbReference>
<evidence type="ECO:0000256" key="1">
    <source>
        <dbReference type="ARBA" id="ARBA00004141"/>
    </source>
</evidence>
<dbReference type="PANTHER" id="PTHR45820">
    <property type="entry name" value="FI23527P1"/>
    <property type="match status" value="1"/>
</dbReference>
<dbReference type="Gene3D" id="1.20.1510.10">
    <property type="entry name" value="Cation efflux protein transmembrane domain"/>
    <property type="match status" value="1"/>
</dbReference>
<dbReference type="OrthoDB" id="29444at2759"/>